<dbReference type="AlphaFoldDB" id="A0A5N6VAC5"/>
<evidence type="ECO:0000313" key="9">
    <source>
        <dbReference type="EMBL" id="KAE8167829.1"/>
    </source>
</evidence>
<feature type="binding site" evidence="5">
    <location>
        <position position="595"/>
    </location>
    <ligand>
        <name>FAD</name>
        <dbReference type="ChEBI" id="CHEBI:57692"/>
    </ligand>
</feature>
<evidence type="ECO:0000256" key="4">
    <source>
        <dbReference type="ARBA" id="ARBA00048448"/>
    </source>
</evidence>
<dbReference type="Gene3D" id="1.10.405.10">
    <property type="entry name" value="Guanine Nucleotide Dissociation Inhibitor, domain 1"/>
    <property type="match status" value="1"/>
</dbReference>
<dbReference type="EC" id="1.4.3.-" evidence="6"/>
<dbReference type="InterPro" id="IPR001613">
    <property type="entry name" value="Flavin_amine_oxidase"/>
</dbReference>
<sequence length="629" mass="69005">MAPRHPRSSTELYNIPEQPDPKLYTQASASEGSDRLIFLAGQWGMRNGEFGSTIKQQVEYSFANLRDALKASSASPQDVVKLTFYVVDWPWTEATESLVEPWMKLFAECSDNYRPPTTVIPVPKLAQAEAKFEVEAIAAIGGRSKLFNSDLRQTVQPSNLIHVDAVVVGAGFSGTQAAHDLSRAGLNVALLEATHRVGGRSKTMRLASGPGVVELGATWINQYTQPKIYATVKRLGLHPVHQYLEGDGVLQTLDRKVYWFGSQGQTGNSPGLSSEDGKSMQALIAAIEYEIENNALLDINKTRSFPGEDDVSALEWVKNKKLGDFSLQVIRSITTAMVGREPHEIGIHYLLDYIKSGGGFASLASDDDKGAQQMFIREGTSAIAHGLAAEMRPGSVIVNCPVDEINQHGKEVIVTTATGFKFSAKKVIVAVPTNTYGKIHFTPPLPSSKRSLASETLPGVYAKVLLTYTSPWWRAIGLMGKFRSQIGPICFSWEVSNFEDKAFTLALFIAGDRAAQWYKLSPLKRQQAVIEHLAELIGPEHRHLALDVLEYNAGEWVEEEWMGGAPTSAMPPGYLSRYGEDLRAPFKNVHFAGGETAREWKGYLEGALRAGSRAADEVIELLGKPQNKL</sequence>
<feature type="binding site" evidence="5">
    <location>
        <position position="402"/>
    </location>
    <ligand>
        <name>FAD</name>
        <dbReference type="ChEBI" id="CHEBI:57692"/>
    </ligand>
</feature>
<dbReference type="CDD" id="cd00448">
    <property type="entry name" value="YjgF_YER057c_UK114_family"/>
    <property type="match status" value="1"/>
</dbReference>
<gene>
    <name evidence="9" type="ORF">BDV40DRAFT_294947</name>
</gene>
<feature type="region of interest" description="Disordered" evidence="7">
    <location>
        <begin position="1"/>
        <end position="25"/>
    </location>
</feature>
<comment type="cofactor">
    <cofactor evidence="1 6">
        <name>FAD</name>
        <dbReference type="ChEBI" id="CHEBI:57692"/>
    </cofactor>
</comment>
<dbReference type="EMBL" id="ML738587">
    <property type="protein sequence ID" value="KAE8167829.1"/>
    <property type="molecule type" value="Genomic_DNA"/>
</dbReference>
<dbReference type="Pfam" id="PF01042">
    <property type="entry name" value="Ribonuc_L-PSP"/>
    <property type="match status" value="1"/>
</dbReference>
<evidence type="ECO:0000259" key="8">
    <source>
        <dbReference type="Pfam" id="PF01593"/>
    </source>
</evidence>
<dbReference type="Pfam" id="PF01593">
    <property type="entry name" value="Amino_oxidase"/>
    <property type="match status" value="1"/>
</dbReference>
<feature type="binding site" evidence="5">
    <location>
        <position position="173"/>
    </location>
    <ligand>
        <name>FAD</name>
        <dbReference type="ChEBI" id="CHEBI:57692"/>
    </ligand>
</feature>
<evidence type="ECO:0000256" key="7">
    <source>
        <dbReference type="SAM" id="MobiDB-lite"/>
    </source>
</evidence>
<dbReference type="Gene3D" id="3.50.50.60">
    <property type="entry name" value="FAD/NAD(P)-binding domain"/>
    <property type="match status" value="1"/>
</dbReference>
<dbReference type="OrthoDB" id="5046242at2759"/>
<feature type="binding site" evidence="5">
    <location>
        <position position="508"/>
    </location>
    <ligand>
        <name>substrate</name>
    </ligand>
</feature>
<dbReference type="PANTHER" id="PTHR43563">
    <property type="entry name" value="AMINE OXIDASE"/>
    <property type="match status" value="1"/>
</dbReference>
<keyword evidence="10" id="KW-1185">Reference proteome</keyword>
<protein>
    <recommendedName>
        <fullName evidence="6">Amine oxidase</fullName>
        <ecNumber evidence="6">1.4.3.-</ecNumber>
    </recommendedName>
</protein>
<dbReference type="InterPro" id="IPR035959">
    <property type="entry name" value="RutC-like_sf"/>
</dbReference>
<dbReference type="GO" id="GO:0097621">
    <property type="term" value="F:monoamine oxidase activity"/>
    <property type="evidence" value="ECO:0007669"/>
    <property type="project" value="UniProtKB-EC"/>
</dbReference>
<evidence type="ECO:0000256" key="2">
    <source>
        <dbReference type="ARBA" id="ARBA00005995"/>
    </source>
</evidence>
<evidence type="ECO:0000313" key="10">
    <source>
        <dbReference type="Proteomes" id="UP000326950"/>
    </source>
</evidence>
<reference evidence="9 10" key="1">
    <citation type="submission" date="2019-04" db="EMBL/GenBank/DDBJ databases">
        <title>Friends and foes A comparative genomics study of 23 Aspergillus species from section Flavi.</title>
        <authorList>
            <consortium name="DOE Joint Genome Institute"/>
            <person name="Kjaerbolling I."/>
            <person name="Vesth T."/>
            <person name="Frisvad J.C."/>
            <person name="Nybo J.L."/>
            <person name="Theobald S."/>
            <person name="Kildgaard S."/>
            <person name="Isbrandt T."/>
            <person name="Kuo A."/>
            <person name="Sato A."/>
            <person name="Lyhne E.K."/>
            <person name="Kogle M.E."/>
            <person name="Wiebenga A."/>
            <person name="Kun R.S."/>
            <person name="Lubbers R.J."/>
            <person name="Makela M.R."/>
            <person name="Barry K."/>
            <person name="Chovatia M."/>
            <person name="Clum A."/>
            <person name="Daum C."/>
            <person name="Haridas S."/>
            <person name="He G."/>
            <person name="LaButti K."/>
            <person name="Lipzen A."/>
            <person name="Mondo S."/>
            <person name="Riley R."/>
            <person name="Salamov A."/>
            <person name="Simmons B.A."/>
            <person name="Magnuson J.K."/>
            <person name="Henrissat B."/>
            <person name="Mortensen U.H."/>
            <person name="Larsen T.O."/>
            <person name="Devries R.P."/>
            <person name="Grigoriev I.V."/>
            <person name="Machida M."/>
            <person name="Baker S.E."/>
            <person name="Andersen M.R."/>
        </authorList>
    </citation>
    <scope>NUCLEOTIDE SEQUENCE [LARGE SCALE GENOMIC DNA]</scope>
    <source>
        <strain evidence="9 10">CBS 117626</strain>
    </source>
</reference>
<dbReference type="InterPro" id="IPR036188">
    <property type="entry name" value="FAD/NAD-bd_sf"/>
</dbReference>
<comment type="similarity">
    <text evidence="2 6">Belongs to the flavin monoamine oxidase family.</text>
</comment>
<dbReference type="InterPro" id="IPR050703">
    <property type="entry name" value="Flavin_MAO"/>
</dbReference>
<dbReference type="InterPro" id="IPR002937">
    <property type="entry name" value="Amino_oxidase"/>
</dbReference>
<evidence type="ECO:0000256" key="1">
    <source>
        <dbReference type="ARBA" id="ARBA00001974"/>
    </source>
</evidence>
<feature type="binding site" evidence="5">
    <location>
        <begin position="192"/>
        <end position="193"/>
    </location>
    <ligand>
        <name>FAD</name>
        <dbReference type="ChEBI" id="CHEBI:57692"/>
    </ligand>
</feature>
<dbReference type="SUPFAM" id="SSF55298">
    <property type="entry name" value="YjgF-like"/>
    <property type="match status" value="1"/>
</dbReference>
<organism evidence="9 10">
    <name type="scientific">Aspergillus tamarii</name>
    <dbReference type="NCBI Taxonomy" id="41984"/>
    <lineage>
        <taxon>Eukaryota</taxon>
        <taxon>Fungi</taxon>
        <taxon>Dikarya</taxon>
        <taxon>Ascomycota</taxon>
        <taxon>Pezizomycotina</taxon>
        <taxon>Eurotiomycetes</taxon>
        <taxon>Eurotiomycetidae</taxon>
        <taxon>Eurotiales</taxon>
        <taxon>Aspergillaceae</taxon>
        <taxon>Aspergillus</taxon>
        <taxon>Aspergillus subgen. Circumdati</taxon>
    </lineage>
</organism>
<evidence type="ECO:0000256" key="5">
    <source>
        <dbReference type="PIRSR" id="PIRSR601613-1"/>
    </source>
</evidence>
<dbReference type="SUPFAM" id="SSF51905">
    <property type="entry name" value="FAD/NAD(P)-binding domain"/>
    <property type="match status" value="1"/>
</dbReference>
<proteinExistence type="inferred from homology"/>
<feature type="domain" description="Amine oxidase" evidence="8">
    <location>
        <begin position="173"/>
        <end position="619"/>
    </location>
</feature>
<dbReference type="Gene3D" id="3.30.1330.40">
    <property type="entry name" value="RutC-like"/>
    <property type="match status" value="1"/>
</dbReference>
<comment type="catalytic activity">
    <reaction evidence="4">
        <text>a secondary aliphatic amine + O2 + H2O = a primary amine + an aldehyde + H2O2</text>
        <dbReference type="Rhea" id="RHEA:26414"/>
        <dbReference type="ChEBI" id="CHEBI:15377"/>
        <dbReference type="ChEBI" id="CHEBI:15379"/>
        <dbReference type="ChEBI" id="CHEBI:16240"/>
        <dbReference type="ChEBI" id="CHEBI:17478"/>
        <dbReference type="ChEBI" id="CHEBI:58855"/>
        <dbReference type="ChEBI" id="CHEBI:65296"/>
        <dbReference type="EC" id="1.4.3.4"/>
    </reaction>
</comment>
<dbReference type="Gene3D" id="3.90.660.10">
    <property type="match status" value="1"/>
</dbReference>
<dbReference type="PANTHER" id="PTHR43563:SF14">
    <property type="entry name" value="AMINE OXIDASE"/>
    <property type="match status" value="1"/>
</dbReference>
<accession>A0A5N6VAC5</accession>
<evidence type="ECO:0000256" key="3">
    <source>
        <dbReference type="ARBA" id="ARBA00023002"/>
    </source>
</evidence>
<keyword evidence="3 6" id="KW-0560">Oxidoreductase</keyword>
<dbReference type="SUPFAM" id="SSF54373">
    <property type="entry name" value="FAD-linked reductases, C-terminal domain"/>
    <property type="match status" value="1"/>
</dbReference>
<name>A0A5N6VAC5_ASPTM</name>
<keyword evidence="6" id="KW-0274">FAD</keyword>
<dbReference type="PRINTS" id="PR00757">
    <property type="entry name" value="AMINEOXDASEF"/>
</dbReference>
<dbReference type="Proteomes" id="UP000326950">
    <property type="component" value="Unassembled WGS sequence"/>
</dbReference>
<keyword evidence="6" id="KW-0285">Flavoprotein</keyword>
<dbReference type="InterPro" id="IPR006175">
    <property type="entry name" value="YjgF/YER057c/UK114"/>
</dbReference>
<evidence type="ECO:0000256" key="6">
    <source>
        <dbReference type="RuleBase" id="RU362067"/>
    </source>
</evidence>